<protein>
    <submittedName>
        <fullName evidence="1">Uncharacterized protein</fullName>
    </submittedName>
</protein>
<reference evidence="1 2" key="1">
    <citation type="journal article" date="2006" name="Proc. Natl. Acad. Sci. U.S.A.">
        <title>Comparative genomics of the lactic acid bacteria.</title>
        <authorList>
            <person name="Makarova K."/>
            <person name="Slesarev A."/>
            <person name="Wolf Y."/>
            <person name="Sorokin A."/>
            <person name="Mirkin B."/>
            <person name="Koonin E."/>
            <person name="Pavlov A."/>
            <person name="Pavlova N."/>
            <person name="Karamychev V."/>
            <person name="Polouchine N."/>
            <person name="Shakhova V."/>
            <person name="Grigoriev I."/>
            <person name="Lou Y."/>
            <person name="Rohksar D."/>
            <person name="Lucas S."/>
            <person name="Huang K."/>
            <person name="Goodstein D.M."/>
            <person name="Hawkins T."/>
            <person name="Plengvidhya V."/>
            <person name="Welker D."/>
            <person name="Hughes J."/>
            <person name="Goh Y."/>
            <person name="Benson A."/>
            <person name="Baldwin K."/>
            <person name="Lee J.H."/>
            <person name="Diaz-Muniz I."/>
            <person name="Dosti B."/>
            <person name="Smeianov V."/>
            <person name="Wechter W."/>
            <person name="Barabote R."/>
            <person name="Lorca G."/>
            <person name="Altermann E."/>
            <person name="Barrangou R."/>
            <person name="Ganesan B."/>
            <person name="Xie Y."/>
            <person name="Rawsthorne H."/>
            <person name="Tamir D."/>
            <person name="Parker C."/>
            <person name="Breidt F."/>
            <person name="Broadbent J."/>
            <person name="Hutkins R."/>
            <person name="O'Sullivan D."/>
            <person name="Steele J."/>
            <person name="Unlu G."/>
            <person name="Saier M."/>
            <person name="Klaenhammer T."/>
            <person name="Richardson P."/>
            <person name="Kozyavkin S."/>
            <person name="Weimer B."/>
            <person name="Mills D."/>
        </authorList>
    </citation>
    <scope>NUCLEOTIDE SEQUENCE [LARGE SCALE GENOMIC DNA]</scope>
    <source>
        <strain evidence="2">ATCC 33323 / DSM 20243 / BCRC 14619 / CIP 102991 / JCM 1131 / KCTC 3163 / NCIMB 11718 / NCTC 13722 / AM63</strain>
    </source>
</reference>
<organism evidence="1 2">
    <name type="scientific">Lactobacillus gasseri (strain ATCC 33323 / DSM 20243 / BCRC 14619 / CIP 102991 / JCM 1131 / KCTC 3163 / NCIMB 11718 / NCTC 13722 / AM63)</name>
    <dbReference type="NCBI Taxonomy" id="324831"/>
    <lineage>
        <taxon>Bacteria</taxon>
        <taxon>Bacillati</taxon>
        <taxon>Bacillota</taxon>
        <taxon>Bacilli</taxon>
        <taxon>Lactobacillales</taxon>
        <taxon>Lactobacillaceae</taxon>
        <taxon>Lactobacillus</taxon>
    </lineage>
</organism>
<evidence type="ECO:0000313" key="2">
    <source>
        <dbReference type="Proteomes" id="UP000000664"/>
    </source>
</evidence>
<dbReference type="AlphaFoldDB" id="A0A805ZZG6"/>
<dbReference type="KEGG" id="lga:LGAS_1822"/>
<proteinExistence type="predicted"/>
<name>A0A805ZZG6_LACGA</name>
<gene>
    <name evidence="1" type="ordered locus">LGAS_1822</name>
</gene>
<dbReference type="Proteomes" id="UP000000664">
    <property type="component" value="Chromosome"/>
</dbReference>
<accession>A0A805ZZG6</accession>
<sequence length="119" mass="14002">MAKINMEAEVKEAIVLLKNLEYQLKHEPYGDLNKFTDFTELYQVIDETIFDLQNKKYEGITLSVRVGKTMSYINDALAFRGLRLSKKQSEAWNLFVHPTDKKLQKNEIIFKLINQFGIW</sequence>
<dbReference type="EMBL" id="CP000413">
    <property type="protein sequence ID" value="ABJ61097.1"/>
    <property type="molecule type" value="Genomic_DNA"/>
</dbReference>
<evidence type="ECO:0000313" key="1">
    <source>
        <dbReference type="EMBL" id="ABJ61097.1"/>
    </source>
</evidence>